<protein>
    <submittedName>
        <fullName evidence="2">Uncharacterized protein</fullName>
    </submittedName>
</protein>
<feature type="transmembrane region" description="Helical" evidence="1">
    <location>
        <begin position="359"/>
        <end position="381"/>
    </location>
</feature>
<feature type="transmembrane region" description="Helical" evidence="1">
    <location>
        <begin position="146"/>
        <end position="164"/>
    </location>
</feature>
<evidence type="ECO:0000256" key="1">
    <source>
        <dbReference type="SAM" id="Phobius"/>
    </source>
</evidence>
<feature type="transmembrane region" description="Helical" evidence="1">
    <location>
        <begin position="248"/>
        <end position="270"/>
    </location>
</feature>
<keyword evidence="1" id="KW-0812">Transmembrane</keyword>
<dbReference type="Proteomes" id="UP001244011">
    <property type="component" value="Unassembled WGS sequence"/>
</dbReference>
<gene>
    <name evidence="2" type="ORF">QBC33DRAFT_174687</name>
</gene>
<feature type="transmembrane region" description="Helical" evidence="1">
    <location>
        <begin position="185"/>
        <end position="206"/>
    </location>
</feature>
<evidence type="ECO:0000313" key="2">
    <source>
        <dbReference type="EMBL" id="KAK1765176.1"/>
    </source>
</evidence>
<feature type="transmembrane region" description="Helical" evidence="1">
    <location>
        <begin position="332"/>
        <end position="352"/>
    </location>
</feature>
<keyword evidence="1" id="KW-1133">Transmembrane helix</keyword>
<proteinExistence type="predicted"/>
<organism evidence="2 3">
    <name type="scientific">Phialemonium atrogriseum</name>
    <dbReference type="NCBI Taxonomy" id="1093897"/>
    <lineage>
        <taxon>Eukaryota</taxon>
        <taxon>Fungi</taxon>
        <taxon>Dikarya</taxon>
        <taxon>Ascomycota</taxon>
        <taxon>Pezizomycotina</taxon>
        <taxon>Sordariomycetes</taxon>
        <taxon>Sordariomycetidae</taxon>
        <taxon>Cephalothecales</taxon>
        <taxon>Cephalothecaceae</taxon>
        <taxon>Phialemonium</taxon>
    </lineage>
</organism>
<dbReference type="RefSeq" id="XP_060281389.1">
    <property type="nucleotide sequence ID" value="XM_060422372.1"/>
</dbReference>
<dbReference type="EMBL" id="MU839016">
    <property type="protein sequence ID" value="KAK1765176.1"/>
    <property type="molecule type" value="Genomic_DNA"/>
</dbReference>
<comment type="caution">
    <text evidence="2">The sequence shown here is derived from an EMBL/GenBank/DDBJ whole genome shotgun (WGS) entry which is preliminary data.</text>
</comment>
<sequence>MAQKLRQLLYPYSIATMIPEYEGDRFYLRAQNFVSKWRKQLIALGVVNTAIFALVLLIYMVEYTKDGSSLDPSSLEFALYKNTFYGPCNQTSESCEIDRPNTLSGSDGDILYWNGNIARESFCPCFSDAKIVPSTPRQSAFGYNGLFIWLTQTITLATGLWTLLTRVMDEEFMAEEEYPPHDAKVSIDTWAFLVFDTVQYIMWWYGFITLARNPAYKAPVALLSWITPWRYLYSLAVPPLASRLPSSAWLWLAAFLATIQWIASAVTASLTKTVGLATVHAEPSFVRYDFAEQFWAASSGTTNCSAGDVAALIGLFTSPGSRAGRYSSANTAYLFSFVANSLGAFIATYFYLRSGGTSLRGFGITLGFLGLMDYITMAISISPDSEAASTVLYHEACNLLHITMSTNKAYMDVSGYSKGWRAVKGWFNV</sequence>
<name>A0AAJ0FE24_9PEZI</name>
<reference evidence="2" key="1">
    <citation type="submission" date="2023-06" db="EMBL/GenBank/DDBJ databases">
        <title>Genome-scale phylogeny and comparative genomics of the fungal order Sordariales.</title>
        <authorList>
            <consortium name="Lawrence Berkeley National Laboratory"/>
            <person name="Hensen N."/>
            <person name="Bonometti L."/>
            <person name="Westerberg I."/>
            <person name="Brannstrom I.O."/>
            <person name="Guillou S."/>
            <person name="Cros-Aarteil S."/>
            <person name="Calhoun S."/>
            <person name="Haridas S."/>
            <person name="Kuo A."/>
            <person name="Mondo S."/>
            <person name="Pangilinan J."/>
            <person name="Riley R."/>
            <person name="Labutti K."/>
            <person name="Andreopoulos B."/>
            <person name="Lipzen A."/>
            <person name="Chen C."/>
            <person name="Yanf M."/>
            <person name="Daum C."/>
            <person name="Ng V."/>
            <person name="Clum A."/>
            <person name="Steindorff A."/>
            <person name="Ohm R."/>
            <person name="Martin F."/>
            <person name="Silar P."/>
            <person name="Natvig D."/>
            <person name="Lalanne C."/>
            <person name="Gautier V."/>
            <person name="Ament-Velasquez S.L."/>
            <person name="Kruys A."/>
            <person name="Hutchinson M.I."/>
            <person name="Powell A.J."/>
            <person name="Barry K."/>
            <person name="Miller A.N."/>
            <person name="Grigoriev I.V."/>
            <person name="Debuchy R."/>
            <person name="Gladieux P."/>
            <person name="Thoren M.H."/>
            <person name="Johannesson H."/>
        </authorList>
    </citation>
    <scope>NUCLEOTIDE SEQUENCE</scope>
    <source>
        <strain evidence="2">8032-3</strain>
    </source>
</reference>
<evidence type="ECO:0000313" key="3">
    <source>
        <dbReference type="Proteomes" id="UP001244011"/>
    </source>
</evidence>
<keyword evidence="1" id="KW-0472">Membrane</keyword>
<accession>A0AAJ0FE24</accession>
<dbReference type="GeneID" id="85305559"/>
<feature type="transmembrane region" description="Helical" evidence="1">
    <location>
        <begin position="41"/>
        <end position="61"/>
    </location>
</feature>
<dbReference type="AlphaFoldDB" id="A0AAJ0FE24"/>
<keyword evidence="3" id="KW-1185">Reference proteome</keyword>